<dbReference type="AlphaFoldDB" id="E3ITP2"/>
<dbReference type="RefSeq" id="WP_013421920.1">
    <property type="nucleotide sequence ID" value="NC_014666.1"/>
</dbReference>
<evidence type="ECO:0000256" key="1">
    <source>
        <dbReference type="SAM" id="MobiDB-lite"/>
    </source>
</evidence>
<organism evidence="2 3">
    <name type="scientific">Pseudofrankia inefficax (strain DSM 45817 / CECT 9037 / DDB 130130 / EuI1c)</name>
    <name type="common">Frankia inefficax</name>
    <dbReference type="NCBI Taxonomy" id="298654"/>
    <lineage>
        <taxon>Bacteria</taxon>
        <taxon>Bacillati</taxon>
        <taxon>Actinomycetota</taxon>
        <taxon>Actinomycetes</taxon>
        <taxon>Frankiales</taxon>
        <taxon>Frankiaceae</taxon>
        <taxon>Pseudofrankia</taxon>
    </lineage>
</organism>
<keyword evidence="3" id="KW-1185">Reference proteome</keyword>
<sequence length="155" mass="17362">MNIRDFYAADPQRQESEEVSFGAGWTDHTDAASTFRLSWVARTRELYAVREPHPGGGLLAPVFDHYNVHQAGIDELRVEILAVADLPAVEEALAGWRQVITDHDSLRWARKRVAALPRPAAGSGTEPAEPEYQPPRLHAERAGIFHRSRSPHDDH</sequence>
<dbReference type="EMBL" id="CP002299">
    <property type="protein sequence ID" value="ADP78799.1"/>
    <property type="molecule type" value="Genomic_DNA"/>
</dbReference>
<evidence type="ECO:0000313" key="3">
    <source>
        <dbReference type="Proteomes" id="UP000002484"/>
    </source>
</evidence>
<name>E3ITP2_PSEI1</name>
<protein>
    <submittedName>
        <fullName evidence="2">Uncharacterized protein</fullName>
    </submittedName>
</protein>
<reference evidence="2 3" key="1">
    <citation type="submission" date="2010-10" db="EMBL/GenBank/DDBJ databases">
        <title>Complete sequence of Frankia sp. EuI1c.</title>
        <authorList>
            <consortium name="US DOE Joint Genome Institute"/>
            <person name="Lucas S."/>
            <person name="Copeland A."/>
            <person name="Lapidus A."/>
            <person name="Cheng J.-F."/>
            <person name="Bruce D."/>
            <person name="Goodwin L."/>
            <person name="Pitluck S."/>
            <person name="Chertkov O."/>
            <person name="Detter J.C."/>
            <person name="Han C."/>
            <person name="Tapia R."/>
            <person name="Land M."/>
            <person name="Hauser L."/>
            <person name="Jeffries C."/>
            <person name="Kyrpides N."/>
            <person name="Ivanova N."/>
            <person name="Mikhailova N."/>
            <person name="Beauchemin N."/>
            <person name="Sen A."/>
            <person name="Sur S.A."/>
            <person name="Gtari M."/>
            <person name="Wall L."/>
            <person name="Tisa L."/>
            <person name="Woyke T."/>
        </authorList>
    </citation>
    <scope>NUCLEOTIDE SEQUENCE [LARGE SCALE GENOMIC DNA]</scope>
    <source>
        <strain evidence="3">DSM 45817 / CECT 9037 / EuI1c</strain>
    </source>
</reference>
<gene>
    <name evidence="2" type="ordered locus">FraEuI1c_0721</name>
</gene>
<dbReference type="HOGENOM" id="CLU_142785_0_0_11"/>
<dbReference type="KEGG" id="fri:FraEuI1c_0721"/>
<accession>E3ITP2</accession>
<dbReference type="Proteomes" id="UP000002484">
    <property type="component" value="Chromosome"/>
</dbReference>
<dbReference type="InParanoid" id="E3ITP2"/>
<feature type="region of interest" description="Disordered" evidence="1">
    <location>
        <begin position="117"/>
        <end position="155"/>
    </location>
</feature>
<evidence type="ECO:0000313" key="2">
    <source>
        <dbReference type="EMBL" id="ADP78799.1"/>
    </source>
</evidence>
<proteinExistence type="predicted"/>